<organism evidence="1 2">
    <name type="scientific">Saccharopolyspora taberi</name>
    <dbReference type="NCBI Taxonomy" id="60895"/>
    <lineage>
        <taxon>Bacteria</taxon>
        <taxon>Bacillati</taxon>
        <taxon>Actinomycetota</taxon>
        <taxon>Actinomycetes</taxon>
        <taxon>Pseudonocardiales</taxon>
        <taxon>Pseudonocardiaceae</taxon>
        <taxon>Saccharopolyspora</taxon>
    </lineage>
</organism>
<comment type="caution">
    <text evidence="1">The sequence shown here is derived from an EMBL/GenBank/DDBJ whole genome shotgun (WGS) entry which is preliminary data.</text>
</comment>
<name>A0ABN3VHH7_9PSEU</name>
<dbReference type="PANTHER" id="PTHR34822">
    <property type="entry name" value="GRPB DOMAIN PROTEIN (AFU_ORTHOLOGUE AFUA_1G01530)"/>
    <property type="match status" value="1"/>
</dbReference>
<sequence>MTDEPEYVRNRDRADGSITLDEHDPAWAERYEREQARIRAALGSRALRVEHVGSTSVPGLAAKPILDIVLVVADSAAEDAYVPELEAAGYALHVREPGWHEHRLLKGRDPAVNLHVFSDGCPEIGRMVAFRDHLRANPDERDRYLRTKRELAARSWEYVQDYADAKSAVIEEIISRTGAGQ</sequence>
<dbReference type="Gene3D" id="3.30.460.10">
    <property type="entry name" value="Beta Polymerase, domain 2"/>
    <property type="match status" value="1"/>
</dbReference>
<evidence type="ECO:0008006" key="3">
    <source>
        <dbReference type="Google" id="ProtNLM"/>
    </source>
</evidence>
<dbReference type="InterPro" id="IPR007344">
    <property type="entry name" value="GrpB/CoaE"/>
</dbReference>
<keyword evidence="2" id="KW-1185">Reference proteome</keyword>
<dbReference type="InterPro" id="IPR043519">
    <property type="entry name" value="NT_sf"/>
</dbReference>
<dbReference type="RefSeq" id="WP_344680923.1">
    <property type="nucleotide sequence ID" value="NZ_BAAAUX010000014.1"/>
</dbReference>
<evidence type="ECO:0000313" key="2">
    <source>
        <dbReference type="Proteomes" id="UP001500979"/>
    </source>
</evidence>
<gene>
    <name evidence="1" type="ORF">GCM10010470_35010</name>
</gene>
<accession>A0ABN3VHH7</accession>
<dbReference type="PANTHER" id="PTHR34822:SF1">
    <property type="entry name" value="GRPB FAMILY PROTEIN"/>
    <property type="match status" value="1"/>
</dbReference>
<dbReference type="EMBL" id="BAAAUX010000014">
    <property type="protein sequence ID" value="GAA2796870.1"/>
    <property type="molecule type" value="Genomic_DNA"/>
</dbReference>
<reference evidence="1 2" key="1">
    <citation type="journal article" date="2019" name="Int. J. Syst. Evol. Microbiol.">
        <title>The Global Catalogue of Microorganisms (GCM) 10K type strain sequencing project: providing services to taxonomists for standard genome sequencing and annotation.</title>
        <authorList>
            <consortium name="The Broad Institute Genomics Platform"/>
            <consortium name="The Broad Institute Genome Sequencing Center for Infectious Disease"/>
            <person name="Wu L."/>
            <person name="Ma J."/>
        </authorList>
    </citation>
    <scope>NUCLEOTIDE SEQUENCE [LARGE SCALE GENOMIC DNA]</scope>
    <source>
        <strain evidence="1 2">JCM 9383</strain>
    </source>
</reference>
<dbReference type="SUPFAM" id="SSF81301">
    <property type="entry name" value="Nucleotidyltransferase"/>
    <property type="match status" value="1"/>
</dbReference>
<dbReference type="Proteomes" id="UP001500979">
    <property type="component" value="Unassembled WGS sequence"/>
</dbReference>
<evidence type="ECO:0000313" key="1">
    <source>
        <dbReference type="EMBL" id="GAA2796870.1"/>
    </source>
</evidence>
<proteinExistence type="predicted"/>
<protein>
    <recommendedName>
        <fullName evidence="3">GrpB family protein</fullName>
    </recommendedName>
</protein>
<dbReference type="Pfam" id="PF04229">
    <property type="entry name" value="GrpB"/>
    <property type="match status" value="1"/>
</dbReference>